<proteinExistence type="predicted"/>
<feature type="compositionally biased region" description="Polar residues" evidence="1">
    <location>
        <begin position="29"/>
        <end position="40"/>
    </location>
</feature>
<evidence type="ECO:0000313" key="3">
    <source>
        <dbReference type="Proteomes" id="UP000305067"/>
    </source>
</evidence>
<dbReference type="AlphaFoldDB" id="A0A5C3QKK8"/>
<feature type="region of interest" description="Disordered" evidence="1">
    <location>
        <begin position="26"/>
        <end position="56"/>
    </location>
</feature>
<name>A0A5C3QKK8_9AGAR</name>
<evidence type="ECO:0000313" key="2">
    <source>
        <dbReference type="EMBL" id="TFL02302.1"/>
    </source>
</evidence>
<protein>
    <recommendedName>
        <fullName evidence="4">Aflatoxin regulatory protein domain-containing protein</fullName>
    </recommendedName>
</protein>
<dbReference type="CDD" id="cd00067">
    <property type="entry name" value="GAL4"/>
    <property type="match status" value="1"/>
</dbReference>
<organism evidence="2 3">
    <name type="scientific">Pterulicium gracile</name>
    <dbReference type="NCBI Taxonomy" id="1884261"/>
    <lineage>
        <taxon>Eukaryota</taxon>
        <taxon>Fungi</taxon>
        <taxon>Dikarya</taxon>
        <taxon>Basidiomycota</taxon>
        <taxon>Agaricomycotina</taxon>
        <taxon>Agaricomycetes</taxon>
        <taxon>Agaricomycetidae</taxon>
        <taxon>Agaricales</taxon>
        <taxon>Pleurotineae</taxon>
        <taxon>Pterulaceae</taxon>
        <taxon>Pterulicium</taxon>
    </lineage>
</organism>
<gene>
    <name evidence="2" type="ORF">BDV98DRAFT_603528</name>
</gene>
<dbReference type="GO" id="GO:0008270">
    <property type="term" value="F:zinc ion binding"/>
    <property type="evidence" value="ECO:0007669"/>
    <property type="project" value="InterPro"/>
</dbReference>
<evidence type="ECO:0000256" key="1">
    <source>
        <dbReference type="SAM" id="MobiDB-lite"/>
    </source>
</evidence>
<dbReference type="EMBL" id="ML178822">
    <property type="protein sequence ID" value="TFL02302.1"/>
    <property type="molecule type" value="Genomic_DNA"/>
</dbReference>
<evidence type="ECO:0008006" key="4">
    <source>
        <dbReference type="Google" id="ProtNLM"/>
    </source>
</evidence>
<accession>A0A5C3QKK8</accession>
<keyword evidence="3" id="KW-1185">Reference proteome</keyword>
<sequence>MPEDSINTTNLRKACDSCHSSKVKCVLPESSSSTNISQWTAPRKRRRGNENASDLGDAAVSPAYHASPDIEASSSGAWDPPAAYNFDMFTTGFDMHNASAMPSMDQLFMSENSQFDPSMFFAPQSDIPPILSLATSPRDLSATSTASTQPPTDDHQAMVQGYFVELTNLSCTLQTFQVAVPPLQPRIASLEQGIDTLSSFWDQVNQLSYQPPPPTLSSPGSPSMHMHPHPHTTSASVYVGPNIVMLSFSVVFQLISCLHYLSVNSALSNTPELQVSKYLTAEDQTKITDVVLGAQLRKLREIMEMIEETTHRMHQDGSQPCFIRMIAAHLKTRCESEAASRSCGAAAVVG</sequence>
<dbReference type="GO" id="GO:0000981">
    <property type="term" value="F:DNA-binding transcription factor activity, RNA polymerase II-specific"/>
    <property type="evidence" value="ECO:0007669"/>
    <property type="project" value="InterPro"/>
</dbReference>
<dbReference type="InterPro" id="IPR001138">
    <property type="entry name" value="Zn2Cys6_DnaBD"/>
</dbReference>
<reference evidence="2 3" key="1">
    <citation type="journal article" date="2019" name="Nat. Ecol. Evol.">
        <title>Megaphylogeny resolves global patterns of mushroom evolution.</title>
        <authorList>
            <person name="Varga T."/>
            <person name="Krizsan K."/>
            <person name="Foldi C."/>
            <person name="Dima B."/>
            <person name="Sanchez-Garcia M."/>
            <person name="Sanchez-Ramirez S."/>
            <person name="Szollosi G.J."/>
            <person name="Szarkandi J.G."/>
            <person name="Papp V."/>
            <person name="Albert L."/>
            <person name="Andreopoulos W."/>
            <person name="Angelini C."/>
            <person name="Antonin V."/>
            <person name="Barry K.W."/>
            <person name="Bougher N.L."/>
            <person name="Buchanan P."/>
            <person name="Buyck B."/>
            <person name="Bense V."/>
            <person name="Catcheside P."/>
            <person name="Chovatia M."/>
            <person name="Cooper J."/>
            <person name="Damon W."/>
            <person name="Desjardin D."/>
            <person name="Finy P."/>
            <person name="Geml J."/>
            <person name="Haridas S."/>
            <person name="Hughes K."/>
            <person name="Justo A."/>
            <person name="Karasinski D."/>
            <person name="Kautmanova I."/>
            <person name="Kiss B."/>
            <person name="Kocsube S."/>
            <person name="Kotiranta H."/>
            <person name="LaButti K.M."/>
            <person name="Lechner B.E."/>
            <person name="Liimatainen K."/>
            <person name="Lipzen A."/>
            <person name="Lukacs Z."/>
            <person name="Mihaltcheva S."/>
            <person name="Morgado L.N."/>
            <person name="Niskanen T."/>
            <person name="Noordeloos M.E."/>
            <person name="Ohm R.A."/>
            <person name="Ortiz-Santana B."/>
            <person name="Ovrebo C."/>
            <person name="Racz N."/>
            <person name="Riley R."/>
            <person name="Savchenko A."/>
            <person name="Shiryaev A."/>
            <person name="Soop K."/>
            <person name="Spirin V."/>
            <person name="Szebenyi C."/>
            <person name="Tomsovsky M."/>
            <person name="Tulloss R.E."/>
            <person name="Uehling J."/>
            <person name="Grigoriev I.V."/>
            <person name="Vagvolgyi C."/>
            <person name="Papp T."/>
            <person name="Martin F.M."/>
            <person name="Miettinen O."/>
            <person name="Hibbett D.S."/>
            <person name="Nagy L.G."/>
        </authorList>
    </citation>
    <scope>NUCLEOTIDE SEQUENCE [LARGE SCALE GENOMIC DNA]</scope>
    <source>
        <strain evidence="2 3">CBS 309.79</strain>
    </source>
</reference>
<dbReference type="Proteomes" id="UP000305067">
    <property type="component" value="Unassembled WGS sequence"/>
</dbReference>